<keyword evidence="1" id="KW-1133">Transmembrane helix</keyword>
<dbReference type="RefSeq" id="WP_069032510.1">
    <property type="nucleotide sequence ID" value="NZ_MDKC01000002.1"/>
</dbReference>
<evidence type="ECO:0000313" key="3">
    <source>
        <dbReference type="Proteomes" id="UP000094580"/>
    </source>
</evidence>
<feature type="transmembrane region" description="Helical" evidence="1">
    <location>
        <begin position="37"/>
        <end position="56"/>
    </location>
</feature>
<keyword evidence="1" id="KW-0812">Transmembrane</keyword>
<evidence type="ECO:0008006" key="4">
    <source>
        <dbReference type="Google" id="ProtNLM"/>
    </source>
</evidence>
<proteinExistence type="predicted"/>
<comment type="caution">
    <text evidence="2">The sequence shown here is derived from an EMBL/GenBank/DDBJ whole genome shotgun (WGS) entry which is preliminary data.</text>
</comment>
<feature type="transmembrane region" description="Helical" evidence="1">
    <location>
        <begin position="6"/>
        <end position="25"/>
    </location>
</feature>
<keyword evidence="3" id="KW-1185">Reference proteome</keyword>
<reference evidence="2 3" key="1">
    <citation type="submission" date="2016-07" db="EMBL/GenBank/DDBJ databases">
        <authorList>
            <person name="Townsley L."/>
            <person name="Shank E.A."/>
        </authorList>
    </citation>
    <scope>NUCLEOTIDE SEQUENCE [LARGE SCALE GENOMIC DNA]</scope>
    <source>
        <strain evidence="2 3">CH01</strain>
    </source>
</reference>
<keyword evidence="1" id="KW-0472">Membrane</keyword>
<accession>A0ABX2ZYJ5</accession>
<organism evidence="2 3">
    <name type="scientific">Gottfriedia luciferensis</name>
    <dbReference type="NCBI Taxonomy" id="178774"/>
    <lineage>
        <taxon>Bacteria</taxon>
        <taxon>Bacillati</taxon>
        <taxon>Bacillota</taxon>
        <taxon>Bacilli</taxon>
        <taxon>Bacillales</taxon>
        <taxon>Bacillaceae</taxon>
        <taxon>Gottfriedia</taxon>
    </lineage>
</organism>
<evidence type="ECO:0000313" key="2">
    <source>
        <dbReference type="EMBL" id="ODG93444.1"/>
    </source>
</evidence>
<protein>
    <recommendedName>
        <fullName evidence="4">NADH dehydrogenase subunit 4</fullName>
    </recommendedName>
</protein>
<gene>
    <name evidence="2" type="ORF">BED47_03925</name>
</gene>
<dbReference type="Proteomes" id="UP000094580">
    <property type="component" value="Unassembled WGS sequence"/>
</dbReference>
<evidence type="ECO:0000256" key="1">
    <source>
        <dbReference type="SAM" id="Phobius"/>
    </source>
</evidence>
<sequence length="59" mass="6741">MNFSHLAVAPLYIIVSLIGLGYLIFCWKDKGCLSMLFKIYSVLLISIYFVALYLYITGK</sequence>
<name>A0ABX2ZYJ5_9BACI</name>
<dbReference type="EMBL" id="MDKC01000002">
    <property type="protein sequence ID" value="ODG93444.1"/>
    <property type="molecule type" value="Genomic_DNA"/>
</dbReference>